<organism evidence="2">
    <name type="scientific">viral metagenome</name>
    <dbReference type="NCBI Taxonomy" id="1070528"/>
    <lineage>
        <taxon>unclassified sequences</taxon>
        <taxon>metagenomes</taxon>
        <taxon>organismal metagenomes</taxon>
    </lineage>
</organism>
<evidence type="ECO:0000313" key="2">
    <source>
        <dbReference type="EMBL" id="QHU09979.1"/>
    </source>
</evidence>
<feature type="transmembrane region" description="Helical" evidence="1">
    <location>
        <begin position="35"/>
        <end position="57"/>
    </location>
</feature>
<accession>A0A6C0JWU1</accession>
<sequence>MEQVFILAISITFLFFVLKIVEMKYLDKEIKPFKLIFRDTIIVFVCSMIASFTYFHFNKHIHDFFNIITATPTLSSSANTPVFTDDPGF</sequence>
<proteinExistence type="predicted"/>
<evidence type="ECO:0000256" key="1">
    <source>
        <dbReference type="SAM" id="Phobius"/>
    </source>
</evidence>
<name>A0A6C0JWU1_9ZZZZ</name>
<feature type="transmembrane region" description="Helical" evidence="1">
    <location>
        <begin position="6"/>
        <end position="23"/>
    </location>
</feature>
<protein>
    <submittedName>
        <fullName evidence="2">Uncharacterized protein</fullName>
    </submittedName>
</protein>
<reference evidence="2" key="1">
    <citation type="journal article" date="2020" name="Nature">
        <title>Giant virus diversity and host interactions through global metagenomics.</title>
        <authorList>
            <person name="Schulz F."/>
            <person name="Roux S."/>
            <person name="Paez-Espino D."/>
            <person name="Jungbluth S."/>
            <person name="Walsh D.A."/>
            <person name="Denef V.J."/>
            <person name="McMahon K.D."/>
            <person name="Konstantinidis K.T."/>
            <person name="Eloe-Fadrosh E.A."/>
            <person name="Kyrpides N.C."/>
            <person name="Woyke T."/>
        </authorList>
    </citation>
    <scope>NUCLEOTIDE SEQUENCE</scope>
    <source>
        <strain evidence="2">GVMAG-S-1101164-67</strain>
    </source>
</reference>
<keyword evidence="1" id="KW-0472">Membrane</keyword>
<keyword evidence="1" id="KW-1133">Transmembrane helix</keyword>
<keyword evidence="1" id="KW-0812">Transmembrane</keyword>
<dbReference type="AlphaFoldDB" id="A0A6C0JWU1"/>
<dbReference type="EMBL" id="MN740749">
    <property type="protein sequence ID" value="QHU09979.1"/>
    <property type="molecule type" value="Genomic_DNA"/>
</dbReference>